<keyword evidence="3" id="KW-1185">Reference proteome</keyword>
<keyword evidence="1" id="KW-0732">Signal</keyword>
<feature type="signal peptide" evidence="1">
    <location>
        <begin position="1"/>
        <end position="20"/>
    </location>
</feature>
<dbReference type="AlphaFoldDB" id="A0A7L4ZP83"/>
<dbReference type="OrthoDB" id="1453516at2"/>
<dbReference type="RefSeq" id="WP_160131092.1">
    <property type="nucleotide sequence ID" value="NZ_CP019288.1"/>
</dbReference>
<gene>
    <name evidence="2" type="ORF">IMCC3317_39410</name>
</gene>
<accession>A0A7L4ZP83</accession>
<evidence type="ECO:0000313" key="2">
    <source>
        <dbReference type="EMBL" id="QHI38548.1"/>
    </source>
</evidence>
<proteinExistence type="predicted"/>
<evidence type="ECO:0000313" key="3">
    <source>
        <dbReference type="Proteomes" id="UP000464657"/>
    </source>
</evidence>
<name>A0A7L4ZP83_9FLAO</name>
<protein>
    <submittedName>
        <fullName evidence="2">Uncharacterized protein</fullName>
    </submittedName>
</protein>
<dbReference type="KEGG" id="kan:IMCC3317_39410"/>
<feature type="chain" id="PRO_5029887824" evidence="1">
    <location>
        <begin position="21"/>
        <end position="138"/>
    </location>
</feature>
<dbReference type="Proteomes" id="UP000464657">
    <property type="component" value="Chromosome"/>
</dbReference>
<evidence type="ECO:0000256" key="1">
    <source>
        <dbReference type="SAM" id="SignalP"/>
    </source>
</evidence>
<organism evidence="2 3">
    <name type="scientific">Kordia antarctica</name>
    <dbReference type="NCBI Taxonomy" id="1218801"/>
    <lineage>
        <taxon>Bacteria</taxon>
        <taxon>Pseudomonadati</taxon>
        <taxon>Bacteroidota</taxon>
        <taxon>Flavobacteriia</taxon>
        <taxon>Flavobacteriales</taxon>
        <taxon>Flavobacteriaceae</taxon>
        <taxon>Kordia</taxon>
    </lineage>
</organism>
<dbReference type="EMBL" id="CP019288">
    <property type="protein sequence ID" value="QHI38548.1"/>
    <property type="molecule type" value="Genomic_DNA"/>
</dbReference>
<sequence>MKKLLFSTLIFCLLSFSTNAQEEKEVDCSDLKTGVFIIPADKFVPLSTKIVRENNFQREYMSNGDEASSRLKWLSDCSYLMLPEPEKEGEDPMEALVRKHGGVQVDLTARKGDTIYFTANLYKALKKTEVSSFMIKIE</sequence>
<reference evidence="2 3" key="1">
    <citation type="journal article" date="2013" name="Int. J. Syst. Evol. Microbiol.">
        <title>Kordia antarctica sp. nov., isolated from Antarctic seawater.</title>
        <authorList>
            <person name="Baek K."/>
            <person name="Choi A."/>
            <person name="Kang I."/>
            <person name="Lee K."/>
            <person name="Cho J.C."/>
        </authorList>
    </citation>
    <scope>NUCLEOTIDE SEQUENCE [LARGE SCALE GENOMIC DNA]</scope>
    <source>
        <strain evidence="2 3">IMCC3317</strain>
    </source>
</reference>